<accession>A0ABR5AL29</accession>
<dbReference type="NCBIfam" id="TIGR02898">
    <property type="entry name" value="spore_YhcN_YlaJ"/>
    <property type="match status" value="1"/>
</dbReference>
<feature type="region of interest" description="Disordered" evidence="1">
    <location>
        <begin position="160"/>
        <end position="189"/>
    </location>
</feature>
<evidence type="ECO:0000313" key="3">
    <source>
        <dbReference type="EMBL" id="KIL41728.1"/>
    </source>
</evidence>
<feature type="compositionally biased region" description="Polar residues" evidence="1">
    <location>
        <begin position="22"/>
        <end position="42"/>
    </location>
</feature>
<dbReference type="Proteomes" id="UP000031967">
    <property type="component" value="Unassembled WGS sequence"/>
</dbReference>
<dbReference type="PROSITE" id="PS51257">
    <property type="entry name" value="PROKAR_LIPOPROTEIN"/>
    <property type="match status" value="1"/>
</dbReference>
<gene>
    <name evidence="3" type="ORF">SD70_04985</name>
</gene>
<dbReference type="InterPro" id="IPR019076">
    <property type="entry name" value="Spore_lipoprot_YhcN/YlaJ-like"/>
</dbReference>
<evidence type="ECO:0000256" key="1">
    <source>
        <dbReference type="SAM" id="MobiDB-lite"/>
    </source>
</evidence>
<evidence type="ECO:0000256" key="2">
    <source>
        <dbReference type="SAM" id="SignalP"/>
    </source>
</evidence>
<dbReference type="RefSeq" id="WP_041046227.1">
    <property type="nucleotide sequence ID" value="NZ_JXAK01000006.1"/>
</dbReference>
<feature type="compositionally biased region" description="Basic and acidic residues" evidence="1">
    <location>
        <begin position="160"/>
        <end position="171"/>
    </location>
</feature>
<feature type="chain" id="PRO_5045753179" evidence="2">
    <location>
        <begin position="21"/>
        <end position="189"/>
    </location>
</feature>
<comment type="caution">
    <text evidence="3">The sequence shown here is derived from an EMBL/GenBank/DDBJ whole genome shotgun (WGS) entry which is preliminary data.</text>
</comment>
<feature type="region of interest" description="Disordered" evidence="1">
    <location>
        <begin position="22"/>
        <end position="44"/>
    </location>
</feature>
<evidence type="ECO:0000313" key="4">
    <source>
        <dbReference type="Proteomes" id="UP000031967"/>
    </source>
</evidence>
<name>A0ABR5AL29_9BACL</name>
<feature type="compositionally biased region" description="Polar residues" evidence="1">
    <location>
        <begin position="176"/>
        <end position="189"/>
    </location>
</feature>
<keyword evidence="4" id="KW-1185">Reference proteome</keyword>
<dbReference type="InterPro" id="IPR014247">
    <property type="entry name" value="Spore_lipoprot_YhcN/YlaJ"/>
</dbReference>
<protein>
    <submittedName>
        <fullName evidence="3">Sporulation protein</fullName>
    </submittedName>
</protein>
<dbReference type="EMBL" id="JXAK01000006">
    <property type="protein sequence ID" value="KIL41728.1"/>
    <property type="molecule type" value="Genomic_DNA"/>
</dbReference>
<feature type="signal peptide" evidence="2">
    <location>
        <begin position="1"/>
        <end position="20"/>
    </location>
</feature>
<reference evidence="3 4" key="1">
    <citation type="submission" date="2014-12" db="EMBL/GenBank/DDBJ databases">
        <title>Draft genome sequence of Paenibacillus kamchatkensis strain B-2647.</title>
        <authorList>
            <person name="Karlyshev A.V."/>
            <person name="Kudryashova E.B."/>
        </authorList>
    </citation>
    <scope>NUCLEOTIDE SEQUENCE [LARGE SCALE GENOMIC DNA]</scope>
    <source>
        <strain evidence="3 4">VKM B-2647</strain>
    </source>
</reference>
<organism evidence="3 4">
    <name type="scientific">Gordoniibacillus kamchatkensis</name>
    <dbReference type="NCBI Taxonomy" id="1590651"/>
    <lineage>
        <taxon>Bacteria</taxon>
        <taxon>Bacillati</taxon>
        <taxon>Bacillota</taxon>
        <taxon>Bacilli</taxon>
        <taxon>Bacillales</taxon>
        <taxon>Paenibacillaceae</taxon>
        <taxon>Gordoniibacillus</taxon>
    </lineage>
</organism>
<sequence length="189" mass="20220">MRRLLAAVMMLSVFVGCSNQQGNGASPSQASNQNNVRVQQSAPAKREIANPAEVQNRMEQLALSVPGVHAANCVVFGNTAVIGIDVGPNMDRSKIGTIKYSVAEALRKDPYGANAIVTADMDLGQRLRNIRDKARQGRTVTGFAEEMADIIGRIIPQMPEDLRRPAPDAPRDAVQGGTSDYANNPNAGH</sequence>
<proteinExistence type="predicted"/>
<keyword evidence="2" id="KW-0732">Signal</keyword>
<dbReference type="Pfam" id="PF09580">
    <property type="entry name" value="Spore_YhcN_YlaJ"/>
    <property type="match status" value="1"/>
</dbReference>